<organism evidence="1 2">
    <name type="scientific">Camellia lanceoleosa</name>
    <dbReference type="NCBI Taxonomy" id="1840588"/>
    <lineage>
        <taxon>Eukaryota</taxon>
        <taxon>Viridiplantae</taxon>
        <taxon>Streptophyta</taxon>
        <taxon>Embryophyta</taxon>
        <taxon>Tracheophyta</taxon>
        <taxon>Spermatophyta</taxon>
        <taxon>Magnoliopsida</taxon>
        <taxon>eudicotyledons</taxon>
        <taxon>Gunneridae</taxon>
        <taxon>Pentapetalae</taxon>
        <taxon>asterids</taxon>
        <taxon>Ericales</taxon>
        <taxon>Theaceae</taxon>
        <taxon>Camellia</taxon>
    </lineage>
</organism>
<proteinExistence type="predicted"/>
<dbReference type="Proteomes" id="UP001060215">
    <property type="component" value="Chromosome 3"/>
</dbReference>
<gene>
    <name evidence="1" type="ORF">LOK49_LG02G00906</name>
</gene>
<protein>
    <submittedName>
        <fullName evidence="1">F-box protein</fullName>
    </submittedName>
</protein>
<dbReference type="EMBL" id="CM045760">
    <property type="protein sequence ID" value="KAI8027029.1"/>
    <property type="molecule type" value="Genomic_DNA"/>
</dbReference>
<keyword evidence="2" id="KW-1185">Reference proteome</keyword>
<reference evidence="1 2" key="1">
    <citation type="journal article" date="2022" name="Plant J.">
        <title>Chromosome-level genome of Camellia lanceoleosa provides a valuable resource for understanding genome evolution and self-incompatibility.</title>
        <authorList>
            <person name="Gong W."/>
            <person name="Xiao S."/>
            <person name="Wang L."/>
            <person name="Liao Z."/>
            <person name="Chang Y."/>
            <person name="Mo W."/>
            <person name="Hu G."/>
            <person name="Li W."/>
            <person name="Zhao G."/>
            <person name="Zhu H."/>
            <person name="Hu X."/>
            <person name="Ji K."/>
            <person name="Xiang X."/>
            <person name="Song Q."/>
            <person name="Yuan D."/>
            <person name="Jin S."/>
            <person name="Zhang L."/>
        </authorList>
    </citation>
    <scope>NUCLEOTIDE SEQUENCE [LARGE SCALE GENOMIC DNA]</scope>
    <source>
        <strain evidence="1">SQ_2022a</strain>
    </source>
</reference>
<sequence length="103" mass="11546">MANQERNTEATVDAMSSSSDYNLSLPRDIIFDILNHLPVKSLLRFKCICKTFCQLISSPTFISSHLLHHPNPPPPPPFSPSNNTPPPLSLCYNHPHRLNTLSI</sequence>
<evidence type="ECO:0000313" key="2">
    <source>
        <dbReference type="Proteomes" id="UP001060215"/>
    </source>
</evidence>
<comment type="caution">
    <text evidence="1">The sequence shown here is derived from an EMBL/GenBank/DDBJ whole genome shotgun (WGS) entry which is preliminary data.</text>
</comment>
<evidence type="ECO:0000313" key="1">
    <source>
        <dbReference type="EMBL" id="KAI8027029.1"/>
    </source>
</evidence>
<name>A0ACC0IMJ7_9ERIC</name>
<accession>A0ACC0IMJ7</accession>